<dbReference type="InterPro" id="IPR005821">
    <property type="entry name" value="Ion_trans_dom"/>
</dbReference>
<dbReference type="EMBL" id="CAADRA010006311">
    <property type="protein sequence ID" value="VFT94501.1"/>
    <property type="molecule type" value="Genomic_DNA"/>
</dbReference>
<feature type="transmembrane region" description="Helical" evidence="12">
    <location>
        <begin position="475"/>
        <end position="495"/>
    </location>
</feature>
<evidence type="ECO:0000259" key="13">
    <source>
        <dbReference type="Pfam" id="PF00520"/>
    </source>
</evidence>
<dbReference type="EMBL" id="VJMH01006290">
    <property type="protein sequence ID" value="KAF0690892.1"/>
    <property type="molecule type" value="Genomic_DNA"/>
</dbReference>
<dbReference type="InterPro" id="IPR002110">
    <property type="entry name" value="Ankyrin_rpt"/>
</dbReference>
<dbReference type="InterPro" id="IPR024862">
    <property type="entry name" value="TRPV"/>
</dbReference>
<dbReference type="Proteomes" id="UP000332933">
    <property type="component" value="Unassembled WGS sequence"/>
</dbReference>
<feature type="transmembrane region" description="Helical" evidence="12">
    <location>
        <begin position="650"/>
        <end position="669"/>
    </location>
</feature>
<dbReference type="Pfam" id="PF00520">
    <property type="entry name" value="Ion_trans"/>
    <property type="match status" value="1"/>
</dbReference>
<evidence type="ECO:0000256" key="11">
    <source>
        <dbReference type="ARBA" id="ARBA00023303"/>
    </source>
</evidence>
<comment type="subcellular location">
    <subcellularLocation>
        <location evidence="1">Cell membrane</location>
        <topology evidence="1">Multi-pass membrane protein</topology>
    </subcellularLocation>
</comment>
<evidence type="ECO:0000256" key="1">
    <source>
        <dbReference type="ARBA" id="ARBA00004651"/>
    </source>
</evidence>
<proteinExistence type="predicted"/>
<dbReference type="GO" id="GO:0005886">
    <property type="term" value="C:plasma membrane"/>
    <property type="evidence" value="ECO:0007669"/>
    <property type="project" value="UniProtKB-SubCell"/>
</dbReference>
<evidence type="ECO:0000256" key="7">
    <source>
        <dbReference type="ARBA" id="ARBA00022837"/>
    </source>
</evidence>
<dbReference type="GO" id="GO:0005216">
    <property type="term" value="F:monoatomic ion channel activity"/>
    <property type="evidence" value="ECO:0007669"/>
    <property type="project" value="InterPro"/>
</dbReference>
<keyword evidence="9" id="KW-0406">Ion transport</keyword>
<evidence type="ECO:0000256" key="4">
    <source>
        <dbReference type="ARBA" id="ARBA00022568"/>
    </source>
</evidence>
<organism evidence="15 16">
    <name type="scientific">Aphanomyces stellatus</name>
    <dbReference type="NCBI Taxonomy" id="120398"/>
    <lineage>
        <taxon>Eukaryota</taxon>
        <taxon>Sar</taxon>
        <taxon>Stramenopiles</taxon>
        <taxon>Oomycota</taxon>
        <taxon>Saprolegniomycetes</taxon>
        <taxon>Saprolegniales</taxon>
        <taxon>Verrucalvaceae</taxon>
        <taxon>Aphanomyces</taxon>
    </lineage>
</organism>
<keyword evidence="6" id="KW-0677">Repeat</keyword>
<dbReference type="InterPro" id="IPR036770">
    <property type="entry name" value="Ankyrin_rpt-contain_sf"/>
</dbReference>
<dbReference type="Pfam" id="PF12796">
    <property type="entry name" value="Ank_2"/>
    <property type="match status" value="1"/>
</dbReference>
<keyword evidence="8 12" id="KW-1133">Transmembrane helix</keyword>
<name>A0A485L994_9STRA</name>
<reference evidence="15 16" key="1">
    <citation type="submission" date="2019-03" db="EMBL/GenBank/DDBJ databases">
        <authorList>
            <person name="Gaulin E."/>
            <person name="Dumas B."/>
        </authorList>
    </citation>
    <scope>NUCLEOTIDE SEQUENCE [LARGE SCALE GENOMIC DNA]</scope>
    <source>
        <strain evidence="15">CBS 568.67</strain>
    </source>
</reference>
<reference evidence="14" key="2">
    <citation type="submission" date="2019-06" db="EMBL/GenBank/DDBJ databases">
        <title>Genomics analysis of Aphanomyces spp. identifies a new class of oomycete effector associated with host adaptation.</title>
        <authorList>
            <person name="Gaulin E."/>
        </authorList>
    </citation>
    <scope>NUCLEOTIDE SEQUENCE</scope>
    <source>
        <strain evidence="14">CBS 578.67</strain>
    </source>
</reference>
<evidence type="ECO:0000313" key="14">
    <source>
        <dbReference type="EMBL" id="KAF0690892.1"/>
    </source>
</evidence>
<feature type="domain" description="Ion transport" evidence="13">
    <location>
        <begin position="447"/>
        <end position="682"/>
    </location>
</feature>
<feature type="transmembrane region" description="Helical" evidence="12">
    <location>
        <begin position="446"/>
        <end position="463"/>
    </location>
</feature>
<keyword evidence="7" id="KW-0106">Calcium</keyword>
<evidence type="ECO:0000256" key="9">
    <source>
        <dbReference type="ARBA" id="ARBA00023065"/>
    </source>
</evidence>
<keyword evidence="11" id="KW-0407">Ion channel</keyword>
<dbReference type="SUPFAM" id="SSF48403">
    <property type="entry name" value="Ankyrin repeat"/>
    <property type="match status" value="1"/>
</dbReference>
<dbReference type="AlphaFoldDB" id="A0A485L994"/>
<feature type="transmembrane region" description="Helical" evidence="12">
    <location>
        <begin position="516"/>
        <end position="536"/>
    </location>
</feature>
<feature type="transmembrane region" description="Helical" evidence="12">
    <location>
        <begin position="548"/>
        <end position="566"/>
    </location>
</feature>
<dbReference type="SMART" id="SM00248">
    <property type="entry name" value="ANK"/>
    <property type="match status" value="5"/>
</dbReference>
<evidence type="ECO:0000256" key="2">
    <source>
        <dbReference type="ARBA" id="ARBA00022448"/>
    </source>
</evidence>
<evidence type="ECO:0000256" key="6">
    <source>
        <dbReference type="ARBA" id="ARBA00022737"/>
    </source>
</evidence>
<keyword evidence="2" id="KW-0813">Transport</keyword>
<evidence type="ECO:0000256" key="12">
    <source>
        <dbReference type="SAM" id="Phobius"/>
    </source>
</evidence>
<dbReference type="Gene3D" id="1.25.40.20">
    <property type="entry name" value="Ankyrin repeat-containing domain"/>
    <property type="match status" value="1"/>
</dbReference>
<dbReference type="PANTHER" id="PTHR10582">
    <property type="entry name" value="TRANSIENT RECEPTOR POTENTIAL ION CHANNEL PROTEIN"/>
    <property type="match status" value="1"/>
</dbReference>
<accession>A0A485L994</accession>
<keyword evidence="4" id="KW-0109">Calcium transport</keyword>
<evidence type="ECO:0000256" key="10">
    <source>
        <dbReference type="ARBA" id="ARBA00023136"/>
    </source>
</evidence>
<keyword evidence="10 12" id="KW-0472">Membrane</keyword>
<keyword evidence="16" id="KW-1185">Reference proteome</keyword>
<keyword evidence="3" id="KW-1003">Cell membrane</keyword>
<evidence type="ECO:0000256" key="8">
    <source>
        <dbReference type="ARBA" id="ARBA00022989"/>
    </source>
</evidence>
<dbReference type="GO" id="GO:0098703">
    <property type="term" value="P:calcium ion import across plasma membrane"/>
    <property type="evidence" value="ECO:0007669"/>
    <property type="project" value="TreeGrafter"/>
</dbReference>
<evidence type="ECO:0000313" key="16">
    <source>
        <dbReference type="Proteomes" id="UP000332933"/>
    </source>
</evidence>
<keyword evidence="5 12" id="KW-0812">Transmembrane</keyword>
<dbReference type="OrthoDB" id="533508at2759"/>
<sequence length="786" mass="89199">MRAAFARASLTGMTADDGDKVDRVALQQRDLVDNPVFHHVMSNNTPELMKYLERNYAHLELRDSVGATPLLIAFLYMNFDLGKQVIRTYPGPSILVVVSHSSHAASKGFPYALASYASLDPANPSPYQGENILHIAIVHRKVEIVKWLVETLPDLLDAETTGEFFSPSKACYFGGSPLLFAVSSRQFEAAKYILQAADKANPGSAAARTSIFMMDSHGNNALHLAVVHDLPEAYDFAMRHAMARFPNACPPNFDPDNEDEPYNLPLFIKKLQGNEKDHFEKFIRKHNTDFLTPLTLAAAMGKANMFKHILMSLSIKSWEYGPVTSRMLPLRGLEERQRRPRAKKVKSNATSVVRPTTAEVPSVETSGRTLHKPSAWQRLFDRRRVKTAVEILGSNSLLSKCIPERSLEGVLHDRLALIDSFEVKSVLDKKWQFSGRRLFMFNFRRHVLFCVVFTCSTFFTHHYRDDGVNIDWSTAWAHVVLEAIVVLEMLYRVYYESKQMFKNGILGYIEDTGAAMVDNILKLSFCILIILAIIFRAAGSNANEDACVSLALLCTYLYFFFFLLGFRSTGPFVVMIMRMLVIDVGRFVVIYTFVLAGFSIALYVIVDQRSGAMAWLTRMKNLALASFCSTFAWADYQQIDVMALSELSQVLVFMYLFIVAIVFINLLIATMGNTYEAIQEASEQQWYAERANIMSSMEVPLSKAQKQANRKRYAVELEGERFLQVEYVDADAWLGVHENDLARSFKEFKRAVTDYRQRKADDDDDEGPVKQNIIDARMHELYEVLF</sequence>
<evidence type="ECO:0000313" key="15">
    <source>
        <dbReference type="EMBL" id="VFT94501.1"/>
    </source>
</evidence>
<evidence type="ECO:0000256" key="3">
    <source>
        <dbReference type="ARBA" id="ARBA00022475"/>
    </source>
</evidence>
<evidence type="ECO:0000256" key="5">
    <source>
        <dbReference type="ARBA" id="ARBA00022692"/>
    </source>
</evidence>
<gene>
    <name evidence="15" type="primary">Aste57867_17755</name>
    <name evidence="14" type="ORF">As57867_017694</name>
    <name evidence="15" type="ORF">ASTE57867_17755</name>
</gene>
<feature type="transmembrane region" description="Helical" evidence="12">
    <location>
        <begin position="587"/>
        <end position="606"/>
    </location>
</feature>
<protein>
    <submittedName>
        <fullName evidence="15">Aste57867_17755 protein</fullName>
    </submittedName>
</protein>
<dbReference type="PANTHER" id="PTHR10582:SF2">
    <property type="entry name" value="INACTIVE"/>
    <property type="match status" value="1"/>
</dbReference>